<evidence type="ECO:0000313" key="4">
    <source>
        <dbReference type="EMBL" id="SNR68292.1"/>
    </source>
</evidence>
<evidence type="ECO:0000256" key="2">
    <source>
        <dbReference type="ARBA" id="ARBA00022704"/>
    </source>
</evidence>
<keyword evidence="5" id="KW-1185">Reference proteome</keyword>
<dbReference type="Gene3D" id="2.60.40.2020">
    <property type="match status" value="2"/>
</dbReference>
<evidence type="ECO:0000256" key="1">
    <source>
        <dbReference type="ARBA" id="ARBA00022690"/>
    </source>
</evidence>
<name>A0A238YBF3_9BACT</name>
<dbReference type="InterPro" id="IPR052781">
    <property type="entry name" value="Cys_protease_inhibitor_I42"/>
</dbReference>
<evidence type="ECO:0000313" key="5">
    <source>
        <dbReference type="Proteomes" id="UP000198310"/>
    </source>
</evidence>
<gene>
    <name evidence="4" type="ORF">SAMN06269173_10598</name>
</gene>
<evidence type="ECO:0000259" key="3">
    <source>
        <dbReference type="Pfam" id="PF09394"/>
    </source>
</evidence>
<dbReference type="AlphaFoldDB" id="A0A238YBF3"/>
<reference evidence="5" key="1">
    <citation type="submission" date="2017-06" db="EMBL/GenBank/DDBJ databases">
        <authorList>
            <person name="Varghese N."/>
            <person name="Submissions S."/>
        </authorList>
    </citation>
    <scope>NUCLEOTIDE SEQUENCE [LARGE SCALE GENOMIC DNA]</scope>
    <source>
        <strain evidence="5">DSM 28041</strain>
    </source>
</reference>
<dbReference type="InterPro" id="IPR036331">
    <property type="entry name" value="Chagasin-like_sf"/>
</dbReference>
<dbReference type="SUPFAM" id="SSF141066">
    <property type="entry name" value="ICP-like"/>
    <property type="match status" value="2"/>
</dbReference>
<dbReference type="Proteomes" id="UP000198310">
    <property type="component" value="Unassembled WGS sequence"/>
</dbReference>
<dbReference type="InterPro" id="IPR018990">
    <property type="entry name" value="Prot_inh_I42_chagasin"/>
</dbReference>
<proteinExistence type="predicted"/>
<organism evidence="4 5">
    <name type="scientific">Hymenobacter mucosus</name>
    <dbReference type="NCBI Taxonomy" id="1411120"/>
    <lineage>
        <taxon>Bacteria</taxon>
        <taxon>Pseudomonadati</taxon>
        <taxon>Bacteroidota</taxon>
        <taxon>Cytophagia</taxon>
        <taxon>Cytophagales</taxon>
        <taxon>Hymenobacteraceae</taxon>
        <taxon>Hymenobacter</taxon>
    </lineage>
</organism>
<dbReference type="Pfam" id="PF09394">
    <property type="entry name" value="Inhibitor_I42"/>
    <property type="match status" value="1"/>
</dbReference>
<feature type="domain" description="Proteinase inhibitor I42 chagasin" evidence="3">
    <location>
        <begin position="164"/>
        <end position="256"/>
    </location>
</feature>
<dbReference type="PANTHER" id="PTHR36530:SF1">
    <property type="entry name" value="AMOEBIASIN-1"/>
    <property type="match status" value="1"/>
</dbReference>
<dbReference type="PANTHER" id="PTHR36530">
    <property type="entry name" value="INHIBITOR OF CYSTEINE PEPTIDASE"/>
    <property type="match status" value="1"/>
</dbReference>
<protein>
    <submittedName>
        <fullName evidence="4">Predicted secreted protein</fullName>
    </submittedName>
</protein>
<sequence length="263" mass="28702">MKLLPFIPGFRPRLRLGIWLATLLIPIAFLRPTLAQADIVTLNANDNGKQVQLNVGDQLTILLPTISPRFGWRLTQTYPGQLTPTITNILPGVNSGVPGAPATFEIHFQAIGTGGLDLTLVSAQPGTGYASLGGFFRVFITIDKPGVAKNVNITEYGNRSRVKVNQGDQLAIRLDTTVGSQYMWEVMPIANQVVQLVTAAPTSSLKKPKKKAKVGSDEDVTFQFKALNPGKTTLRFLYRNAANNEAPPKRDFELEVEVPEPPK</sequence>
<dbReference type="RefSeq" id="WP_089332980.1">
    <property type="nucleotide sequence ID" value="NZ_FZNS01000005.1"/>
</dbReference>
<dbReference type="GO" id="GO:0004869">
    <property type="term" value="F:cysteine-type endopeptidase inhibitor activity"/>
    <property type="evidence" value="ECO:0007669"/>
    <property type="project" value="UniProtKB-KW"/>
</dbReference>
<keyword evidence="1" id="KW-0646">Protease inhibitor</keyword>
<keyword evidence="2" id="KW-0789">Thiol protease inhibitor</keyword>
<dbReference type="EMBL" id="FZNS01000005">
    <property type="protein sequence ID" value="SNR68292.1"/>
    <property type="molecule type" value="Genomic_DNA"/>
</dbReference>
<accession>A0A238YBF3</accession>